<protein>
    <submittedName>
        <fullName evidence="1">Uncharacterized protein</fullName>
    </submittedName>
</protein>
<name>A0ABX1B8W3_9ACTN</name>
<accession>A0ABX1B8W3</accession>
<evidence type="ECO:0000313" key="1">
    <source>
        <dbReference type="EMBL" id="NJP93971.1"/>
    </source>
</evidence>
<dbReference type="EMBL" id="JAATEP010000026">
    <property type="protein sequence ID" value="NJP93971.1"/>
    <property type="molecule type" value="Genomic_DNA"/>
</dbReference>
<organism evidence="1 2">
    <name type="scientific">Nonomuraea composti</name>
    <dbReference type="NCBI Taxonomy" id="2720023"/>
    <lineage>
        <taxon>Bacteria</taxon>
        <taxon>Bacillati</taxon>
        <taxon>Actinomycetota</taxon>
        <taxon>Actinomycetes</taxon>
        <taxon>Streptosporangiales</taxon>
        <taxon>Streptosporangiaceae</taxon>
        <taxon>Nonomuraea</taxon>
    </lineage>
</organism>
<gene>
    <name evidence="1" type="ORF">HCN51_31810</name>
</gene>
<dbReference type="Proteomes" id="UP000696294">
    <property type="component" value="Unassembled WGS sequence"/>
</dbReference>
<comment type="caution">
    <text evidence="1">The sequence shown here is derived from an EMBL/GenBank/DDBJ whole genome shotgun (WGS) entry which is preliminary data.</text>
</comment>
<proteinExistence type="predicted"/>
<dbReference type="RefSeq" id="WP_168014519.1">
    <property type="nucleotide sequence ID" value="NZ_JAATEP010000026.1"/>
</dbReference>
<reference evidence="1 2" key="1">
    <citation type="submission" date="2020-03" db="EMBL/GenBank/DDBJ databases">
        <title>WGS of actinomycetes isolated from Thailand.</title>
        <authorList>
            <person name="Thawai C."/>
        </authorList>
    </citation>
    <scope>NUCLEOTIDE SEQUENCE [LARGE SCALE GENOMIC DNA]</scope>
    <source>
        <strain evidence="1 2">FMUSA5-5</strain>
    </source>
</reference>
<evidence type="ECO:0000313" key="2">
    <source>
        <dbReference type="Proteomes" id="UP000696294"/>
    </source>
</evidence>
<keyword evidence="2" id="KW-1185">Reference proteome</keyword>
<sequence>MNIEAEIRTLKLRVDALEATARTGRVTSGRRKRARRRRMTIPAQNCTPLEDTQLDTPAPPADLTTITELRAELSQDVSALNDEIGGFRRQSNDHFSKLRGQIQDQHHSVHRRLSDLAQVIERLAKKLDA</sequence>